<evidence type="ECO:0000256" key="1">
    <source>
        <dbReference type="SAM" id="SignalP"/>
    </source>
</evidence>
<gene>
    <name evidence="2" type="ORF">EDE15_2992</name>
</gene>
<keyword evidence="3" id="KW-1185">Reference proteome</keyword>
<dbReference type="OrthoDB" id="122312at2"/>
<name>A0A3R9NY77_9BACT</name>
<reference evidence="2 3" key="1">
    <citation type="submission" date="2018-12" db="EMBL/GenBank/DDBJ databases">
        <title>Sequencing of bacterial isolates from soil warming experiment in Harvard Forest, Massachusetts, USA.</title>
        <authorList>
            <person name="Deangelis K."/>
        </authorList>
    </citation>
    <scope>NUCLEOTIDE SEQUENCE [LARGE SCALE GENOMIC DNA]</scope>
    <source>
        <strain evidence="2 3">EB153</strain>
    </source>
</reference>
<keyword evidence="1" id="KW-0732">Signal</keyword>
<evidence type="ECO:0008006" key="4">
    <source>
        <dbReference type="Google" id="ProtNLM"/>
    </source>
</evidence>
<proteinExistence type="predicted"/>
<dbReference type="RefSeq" id="WP_125485941.1">
    <property type="nucleotide sequence ID" value="NZ_RSDW01000001.1"/>
</dbReference>
<dbReference type="Proteomes" id="UP000269669">
    <property type="component" value="Unassembled WGS sequence"/>
</dbReference>
<accession>A0A3R9NY77</accession>
<feature type="chain" id="PRO_5018607844" description="Plastocyanin" evidence="1">
    <location>
        <begin position="25"/>
        <end position="112"/>
    </location>
</feature>
<evidence type="ECO:0000313" key="2">
    <source>
        <dbReference type="EMBL" id="RSL17457.1"/>
    </source>
</evidence>
<evidence type="ECO:0000313" key="3">
    <source>
        <dbReference type="Proteomes" id="UP000269669"/>
    </source>
</evidence>
<feature type="signal peptide" evidence="1">
    <location>
        <begin position="1"/>
        <end position="24"/>
    </location>
</feature>
<dbReference type="AlphaFoldDB" id="A0A3R9NY77"/>
<sequence length="112" mass="11656">MKRRNFLATVVISSSLLVSQAVFAAPASIHSPVNAMFGKPKTVKLTLVNDSGAPMEVKCGDDVVKLDAGKPVTLKLTTGTRVVANSTSPMHQPGSLIAEVSDSLSGATLHIK</sequence>
<organism evidence="2 3">
    <name type="scientific">Edaphobacter aggregans</name>
    <dbReference type="NCBI Taxonomy" id="570835"/>
    <lineage>
        <taxon>Bacteria</taxon>
        <taxon>Pseudomonadati</taxon>
        <taxon>Acidobacteriota</taxon>
        <taxon>Terriglobia</taxon>
        <taxon>Terriglobales</taxon>
        <taxon>Acidobacteriaceae</taxon>
        <taxon>Edaphobacter</taxon>
    </lineage>
</organism>
<comment type="caution">
    <text evidence="2">The sequence shown here is derived from an EMBL/GenBank/DDBJ whole genome shotgun (WGS) entry which is preliminary data.</text>
</comment>
<dbReference type="EMBL" id="RSDW01000001">
    <property type="protein sequence ID" value="RSL17457.1"/>
    <property type="molecule type" value="Genomic_DNA"/>
</dbReference>
<protein>
    <recommendedName>
        <fullName evidence="4">Plastocyanin</fullName>
    </recommendedName>
</protein>